<gene>
    <name evidence="2" type="ORF">Air01nite_70660</name>
</gene>
<feature type="domain" description="NAD-dependent epimerase/dehydratase" evidence="1">
    <location>
        <begin position="2"/>
        <end position="103"/>
    </location>
</feature>
<keyword evidence="3" id="KW-1185">Reference proteome</keyword>
<dbReference type="Gene3D" id="3.40.50.720">
    <property type="entry name" value="NAD(P)-binding Rossmann-like Domain"/>
    <property type="match status" value="1"/>
</dbReference>
<name>A0ABQ4CES3_9ACTN</name>
<sequence>MIAVTGGTGRIGGRVVELLAEAGRDDVVALSSRTAPYDDPAALRAAFDGARTLVFVSSDGEAARVVNHHRNVLAAAREVGHIVALSGLDVAMDSPFCYAYTNGDTERLLRAGDRPYSIARAGLFTEFFLGLVRQVAVDGTVALPAGDARVSLVAREDVARGLAALALGEPLHGHRDVTGPDSRPVAEIVESAGYAYEECSPAQLIATLARLGEEPWWIYAYTSMFASISQGRWA</sequence>
<dbReference type="RefSeq" id="WP_203707787.1">
    <property type="nucleotide sequence ID" value="NZ_BAAALU010000043.1"/>
</dbReference>
<dbReference type="PANTHER" id="PTHR47129:SF1">
    <property type="entry name" value="NMRA-LIKE DOMAIN-CONTAINING PROTEIN"/>
    <property type="match status" value="1"/>
</dbReference>
<protein>
    <recommendedName>
        <fullName evidence="1">NAD-dependent epimerase/dehydratase domain-containing protein</fullName>
    </recommendedName>
</protein>
<dbReference type="InterPro" id="IPR036291">
    <property type="entry name" value="NAD(P)-bd_dom_sf"/>
</dbReference>
<dbReference type="Proteomes" id="UP000624325">
    <property type="component" value="Unassembled WGS sequence"/>
</dbReference>
<evidence type="ECO:0000313" key="2">
    <source>
        <dbReference type="EMBL" id="GIF60971.1"/>
    </source>
</evidence>
<dbReference type="SUPFAM" id="SSF51735">
    <property type="entry name" value="NAD(P)-binding Rossmann-fold domains"/>
    <property type="match status" value="1"/>
</dbReference>
<accession>A0ABQ4CES3</accession>
<dbReference type="Pfam" id="PF01370">
    <property type="entry name" value="Epimerase"/>
    <property type="match status" value="1"/>
</dbReference>
<evidence type="ECO:0000259" key="1">
    <source>
        <dbReference type="Pfam" id="PF01370"/>
    </source>
</evidence>
<dbReference type="Gene3D" id="3.90.25.10">
    <property type="entry name" value="UDP-galactose 4-epimerase, domain 1"/>
    <property type="match status" value="1"/>
</dbReference>
<dbReference type="PANTHER" id="PTHR47129">
    <property type="entry name" value="QUINONE OXIDOREDUCTASE 2"/>
    <property type="match status" value="1"/>
</dbReference>
<evidence type="ECO:0000313" key="3">
    <source>
        <dbReference type="Proteomes" id="UP000624325"/>
    </source>
</evidence>
<comment type="caution">
    <text evidence="2">The sequence shown here is derived from an EMBL/GenBank/DDBJ whole genome shotgun (WGS) entry which is preliminary data.</text>
</comment>
<dbReference type="InterPro" id="IPR001509">
    <property type="entry name" value="Epimerase_deHydtase"/>
</dbReference>
<dbReference type="InterPro" id="IPR052718">
    <property type="entry name" value="NmrA-type_oxidoreductase"/>
</dbReference>
<proteinExistence type="predicted"/>
<reference evidence="2 3" key="1">
    <citation type="submission" date="2021-01" db="EMBL/GenBank/DDBJ databases">
        <title>Whole genome shotgun sequence of Asanoa iriomotensis NBRC 100142.</title>
        <authorList>
            <person name="Komaki H."/>
            <person name="Tamura T."/>
        </authorList>
    </citation>
    <scope>NUCLEOTIDE SEQUENCE [LARGE SCALE GENOMIC DNA]</scope>
    <source>
        <strain evidence="2 3">NBRC 100142</strain>
    </source>
</reference>
<dbReference type="EMBL" id="BONC01000083">
    <property type="protein sequence ID" value="GIF60971.1"/>
    <property type="molecule type" value="Genomic_DNA"/>
</dbReference>
<organism evidence="2 3">
    <name type="scientific">Asanoa iriomotensis</name>
    <dbReference type="NCBI Taxonomy" id="234613"/>
    <lineage>
        <taxon>Bacteria</taxon>
        <taxon>Bacillati</taxon>
        <taxon>Actinomycetota</taxon>
        <taxon>Actinomycetes</taxon>
        <taxon>Micromonosporales</taxon>
        <taxon>Micromonosporaceae</taxon>
        <taxon>Asanoa</taxon>
    </lineage>
</organism>